<proteinExistence type="inferred from homology"/>
<feature type="transmembrane region" description="Helical" evidence="3">
    <location>
        <begin position="36"/>
        <end position="58"/>
    </location>
</feature>
<dbReference type="GO" id="GO:0005886">
    <property type="term" value="C:plasma membrane"/>
    <property type="evidence" value="ECO:0007669"/>
    <property type="project" value="UniProtKB-SubCell"/>
</dbReference>
<dbReference type="PIRSF" id="PIRSF016661">
    <property type="entry name" value="BioY"/>
    <property type="match status" value="1"/>
</dbReference>
<evidence type="ECO:0000256" key="3">
    <source>
        <dbReference type="SAM" id="Phobius"/>
    </source>
</evidence>
<dbReference type="PANTHER" id="PTHR34295:SF1">
    <property type="entry name" value="BIOTIN TRANSPORTER BIOY"/>
    <property type="match status" value="1"/>
</dbReference>
<evidence type="ECO:0000256" key="2">
    <source>
        <dbReference type="PIRNR" id="PIRNR016661"/>
    </source>
</evidence>
<name>A0A939BNW6_9FIRM</name>
<dbReference type="AlphaFoldDB" id="A0A939BNW6"/>
<feature type="transmembrane region" description="Helical" evidence="3">
    <location>
        <begin position="12"/>
        <end position="30"/>
    </location>
</feature>
<gene>
    <name evidence="4" type="ORF">JOC47_000757</name>
</gene>
<keyword evidence="2" id="KW-0813">Transport</keyword>
<feature type="transmembrane region" description="Helical" evidence="3">
    <location>
        <begin position="70"/>
        <end position="93"/>
    </location>
</feature>
<dbReference type="Gene3D" id="1.10.1760.20">
    <property type="match status" value="1"/>
</dbReference>
<comment type="subcellular location">
    <subcellularLocation>
        <location evidence="2">Cell membrane</location>
        <topology evidence="2">Multi-pass membrane protein</topology>
    </subcellularLocation>
</comment>
<dbReference type="EMBL" id="JAFBDQ010000003">
    <property type="protein sequence ID" value="MBM7555923.1"/>
    <property type="molecule type" value="Genomic_DNA"/>
</dbReference>
<dbReference type="Proteomes" id="UP000774000">
    <property type="component" value="Unassembled WGS sequence"/>
</dbReference>
<organism evidence="4 5">
    <name type="scientific">Halanaerobacter jeridensis</name>
    <dbReference type="NCBI Taxonomy" id="706427"/>
    <lineage>
        <taxon>Bacteria</taxon>
        <taxon>Bacillati</taxon>
        <taxon>Bacillota</taxon>
        <taxon>Clostridia</taxon>
        <taxon>Halanaerobiales</taxon>
        <taxon>Halobacteroidaceae</taxon>
        <taxon>Halanaerobacter</taxon>
    </lineage>
</organism>
<dbReference type="Pfam" id="PF02632">
    <property type="entry name" value="BioY"/>
    <property type="match status" value="1"/>
</dbReference>
<reference evidence="4" key="1">
    <citation type="submission" date="2021-01" db="EMBL/GenBank/DDBJ databases">
        <title>Genomic Encyclopedia of Type Strains, Phase IV (KMG-IV): sequencing the most valuable type-strain genomes for metagenomic binning, comparative biology and taxonomic classification.</title>
        <authorList>
            <person name="Goeker M."/>
        </authorList>
    </citation>
    <scope>NUCLEOTIDE SEQUENCE</scope>
    <source>
        <strain evidence="4">DSM 23230</strain>
    </source>
</reference>
<keyword evidence="2 3" id="KW-0472">Membrane</keyword>
<keyword evidence="3" id="KW-0812">Transmembrane</keyword>
<keyword evidence="5" id="KW-1185">Reference proteome</keyword>
<evidence type="ECO:0000313" key="5">
    <source>
        <dbReference type="Proteomes" id="UP000774000"/>
    </source>
</evidence>
<feature type="transmembrane region" description="Helical" evidence="3">
    <location>
        <begin position="108"/>
        <end position="129"/>
    </location>
</feature>
<dbReference type="GO" id="GO:0015225">
    <property type="term" value="F:biotin transmembrane transporter activity"/>
    <property type="evidence" value="ECO:0007669"/>
    <property type="project" value="UniProtKB-UniRule"/>
</dbReference>
<evidence type="ECO:0000256" key="1">
    <source>
        <dbReference type="ARBA" id="ARBA00010692"/>
    </source>
</evidence>
<dbReference type="PANTHER" id="PTHR34295">
    <property type="entry name" value="BIOTIN TRANSPORTER BIOY"/>
    <property type="match status" value="1"/>
</dbReference>
<protein>
    <recommendedName>
        <fullName evidence="2">Biotin transporter</fullName>
    </recommendedName>
</protein>
<accession>A0A939BNW6</accession>
<comment type="similarity">
    <text evidence="1 2">Belongs to the BioY family.</text>
</comment>
<evidence type="ECO:0000313" key="4">
    <source>
        <dbReference type="EMBL" id="MBM7555923.1"/>
    </source>
</evidence>
<keyword evidence="3" id="KW-1133">Transmembrane helix</keyword>
<comment type="caution">
    <text evidence="4">The sequence shown here is derived from an EMBL/GenBank/DDBJ whole genome shotgun (WGS) entry which is preliminary data.</text>
</comment>
<dbReference type="InterPro" id="IPR003784">
    <property type="entry name" value="BioY"/>
</dbReference>
<sequence>MFAASLLGAKLGLISQLVYILTGLVGFPIFTKGGGIHYIFQPTFGYLIGFAVGAYVIGKLIENKEKNIRTFLIANLTGLIVFYLLGASYLYLIMNFYIGQSYSLNKTIIGGFLVFLPWDALKAIITAIITPKVINRIKTFVPISNP</sequence>
<keyword evidence="2" id="KW-1003">Cell membrane</keyword>